<feature type="region of interest" description="Disordered" evidence="1">
    <location>
        <begin position="104"/>
        <end position="126"/>
    </location>
</feature>
<dbReference type="Proteomes" id="UP001314903">
    <property type="component" value="Unassembled WGS sequence"/>
</dbReference>
<dbReference type="EMBL" id="JAGGLI010000015">
    <property type="protein sequence ID" value="MBP2027769.1"/>
    <property type="molecule type" value="Genomic_DNA"/>
</dbReference>
<evidence type="ECO:0000313" key="3">
    <source>
        <dbReference type="Proteomes" id="UP001314903"/>
    </source>
</evidence>
<reference evidence="2 3" key="1">
    <citation type="submission" date="2021-03" db="EMBL/GenBank/DDBJ databases">
        <title>Genomic Encyclopedia of Type Strains, Phase IV (KMG-IV): sequencing the most valuable type-strain genomes for metagenomic binning, comparative biology and taxonomic classification.</title>
        <authorList>
            <person name="Goeker M."/>
        </authorList>
    </citation>
    <scope>NUCLEOTIDE SEQUENCE [LARGE SCALE GENOMIC DNA]</scope>
    <source>
        <strain evidence="2 3">DSM 27512</strain>
    </source>
</reference>
<comment type="caution">
    <text evidence="2">The sequence shown here is derived from an EMBL/GenBank/DDBJ whole genome shotgun (WGS) entry which is preliminary data.</text>
</comment>
<name>A0ABS4KMA8_9FIRM</name>
<evidence type="ECO:0000313" key="2">
    <source>
        <dbReference type="EMBL" id="MBP2027769.1"/>
    </source>
</evidence>
<evidence type="ECO:0000256" key="1">
    <source>
        <dbReference type="SAM" id="MobiDB-lite"/>
    </source>
</evidence>
<keyword evidence="3" id="KW-1185">Reference proteome</keyword>
<proteinExistence type="predicted"/>
<organism evidence="2 3">
    <name type="scientific">Acetoanaerobium pronyense</name>
    <dbReference type="NCBI Taxonomy" id="1482736"/>
    <lineage>
        <taxon>Bacteria</taxon>
        <taxon>Bacillati</taxon>
        <taxon>Bacillota</taxon>
        <taxon>Clostridia</taxon>
        <taxon>Peptostreptococcales</taxon>
        <taxon>Filifactoraceae</taxon>
        <taxon>Acetoanaerobium</taxon>
    </lineage>
</organism>
<accession>A0ABS4KMA8</accession>
<gene>
    <name evidence="2" type="ORF">J2Z35_001567</name>
</gene>
<dbReference type="RefSeq" id="WP_209660830.1">
    <property type="nucleotide sequence ID" value="NZ_JAGGLI010000015.1"/>
</dbReference>
<sequence length="126" mass="14325">MKLYLKGQREKQIEEDESTPRLVVAGSEEDNEQYKMVRDYVYDHQGASAAEVSLATGVATSVILRYLKEGKIHLAENQKTLLSTCKMCSVVIDRGTVCKACREKRDQKTKSGFAKVSSDHRRRSRR</sequence>
<protein>
    <submittedName>
        <fullName evidence="2">Flp pilus assembly pilin Flp</fullName>
    </submittedName>
</protein>